<dbReference type="SUPFAM" id="SSF69819">
    <property type="entry name" value="MTH1598-like"/>
    <property type="match status" value="1"/>
</dbReference>
<dbReference type="PANTHER" id="PTHR12682">
    <property type="entry name" value="ARCHEASE"/>
    <property type="match status" value="1"/>
</dbReference>
<reference evidence="6" key="1">
    <citation type="submission" date="2019-03" db="EMBL/GenBank/DDBJ databases">
        <authorList>
            <person name="Hao L."/>
        </authorList>
    </citation>
    <scope>NUCLEOTIDE SEQUENCE</scope>
</reference>
<dbReference type="Pfam" id="PF01951">
    <property type="entry name" value="Archease"/>
    <property type="match status" value="1"/>
</dbReference>
<dbReference type="GO" id="GO:0046872">
    <property type="term" value="F:metal ion binding"/>
    <property type="evidence" value="ECO:0007669"/>
    <property type="project" value="UniProtKB-KW"/>
</dbReference>
<dbReference type="PANTHER" id="PTHR12682:SF11">
    <property type="entry name" value="PROTEIN ARCHEASE"/>
    <property type="match status" value="1"/>
</dbReference>
<evidence type="ECO:0000256" key="3">
    <source>
        <dbReference type="ARBA" id="ARBA00022723"/>
    </source>
</evidence>
<gene>
    <name evidence="6" type="ORF">SCFA_780010</name>
</gene>
<name>A0A485M4Z5_9ZZZZ</name>
<evidence type="ECO:0000256" key="2">
    <source>
        <dbReference type="ARBA" id="ARBA00022694"/>
    </source>
</evidence>
<dbReference type="InterPro" id="IPR023572">
    <property type="entry name" value="Archease_dom"/>
</dbReference>
<keyword evidence="3" id="KW-0479">Metal-binding</keyword>
<evidence type="ECO:0000256" key="1">
    <source>
        <dbReference type="ARBA" id="ARBA00007963"/>
    </source>
</evidence>
<keyword evidence="4" id="KW-0106">Calcium</keyword>
<protein>
    <recommendedName>
        <fullName evidence="5">Archease domain-containing protein</fullName>
    </recommendedName>
</protein>
<sequence length="143" mass="16160">MPYTYLDEIAIADVAFEARADTREGLFVEAGDALMNVMVENLGSIRPLVRRSFHAQAEDLERLLFEYLQQFIFFKDAEQLLLRVSEVVITQEAGVLGLTAEAAGEKIDPKRHDLNADVKAVTLHRFRIRNEPDGWTATVVLDI</sequence>
<dbReference type="Gene3D" id="3.55.10.10">
    <property type="entry name" value="Archease domain"/>
    <property type="match status" value="1"/>
</dbReference>
<dbReference type="GO" id="GO:0008033">
    <property type="term" value="P:tRNA processing"/>
    <property type="evidence" value="ECO:0007669"/>
    <property type="project" value="UniProtKB-KW"/>
</dbReference>
<dbReference type="AlphaFoldDB" id="A0A485M4Z5"/>
<dbReference type="InterPro" id="IPR002804">
    <property type="entry name" value="Archease"/>
</dbReference>
<evidence type="ECO:0000259" key="5">
    <source>
        <dbReference type="Pfam" id="PF01951"/>
    </source>
</evidence>
<accession>A0A485M4Z5</accession>
<comment type="similarity">
    <text evidence="1">Belongs to the archease family.</text>
</comment>
<proteinExistence type="inferred from homology"/>
<evidence type="ECO:0000256" key="4">
    <source>
        <dbReference type="ARBA" id="ARBA00022837"/>
    </source>
</evidence>
<dbReference type="EMBL" id="CAADRM010000145">
    <property type="protein sequence ID" value="VFU18170.1"/>
    <property type="molecule type" value="Genomic_DNA"/>
</dbReference>
<feature type="domain" description="Archease" evidence="5">
    <location>
        <begin position="3"/>
        <end position="143"/>
    </location>
</feature>
<keyword evidence="2" id="KW-0819">tRNA processing</keyword>
<dbReference type="InterPro" id="IPR036820">
    <property type="entry name" value="Archease_dom_sf"/>
</dbReference>
<evidence type="ECO:0000313" key="6">
    <source>
        <dbReference type="EMBL" id="VFU18170.1"/>
    </source>
</evidence>
<organism evidence="6">
    <name type="scientific">anaerobic digester metagenome</name>
    <dbReference type="NCBI Taxonomy" id="1263854"/>
    <lineage>
        <taxon>unclassified sequences</taxon>
        <taxon>metagenomes</taxon>
        <taxon>ecological metagenomes</taxon>
    </lineage>
</organism>